<keyword evidence="2" id="KW-1185">Reference proteome</keyword>
<proteinExistence type="predicted"/>
<comment type="caution">
    <text evidence="1">The sequence shown here is derived from an EMBL/GenBank/DDBJ whole genome shotgun (WGS) entry which is preliminary data.</text>
</comment>
<protein>
    <submittedName>
        <fullName evidence="1">DeoR/GlpR transcriptional regulator</fullName>
    </submittedName>
</protein>
<gene>
    <name evidence="1" type="ORF">E5336_08045</name>
</gene>
<accession>A0AC61R6G4</accession>
<dbReference type="EMBL" id="SRYG01000015">
    <property type="protein sequence ID" value="TGY65635.1"/>
    <property type="molecule type" value="Genomic_DNA"/>
</dbReference>
<sequence>MKKQERQKKILELLHERERIKIRELAELLHASSETIRTDLDTLVSQALVIKEHGWARVNKTIKEIPLSYRSQEDHSIKKGLSLRAFQEVKDGQVLFIDGGSTIFAGIEALTYKKEITVVTDSFPVAAKCMENRIKTFFLGGEINELEQRTSGYFATKMLEHFRIDLAILGTLGIKDTDGFTTINMDGIALLRHVINQSKKVLVVCDKKRFEDSAAYIYAKFREVDILVTHPLLPEQKKMVAAVKTIIECPS</sequence>
<evidence type="ECO:0000313" key="1">
    <source>
        <dbReference type="EMBL" id="TGY65635.1"/>
    </source>
</evidence>
<dbReference type="Proteomes" id="UP000308836">
    <property type="component" value="Unassembled WGS sequence"/>
</dbReference>
<name>A0AC61R6G4_9FIRM</name>
<reference evidence="1" key="1">
    <citation type="submission" date="2019-04" db="EMBL/GenBank/DDBJ databases">
        <title>Microbes associate with the intestines of laboratory mice.</title>
        <authorList>
            <person name="Navarre W."/>
            <person name="Wong E."/>
            <person name="Huang K."/>
            <person name="Tropini C."/>
            <person name="Ng K."/>
            <person name="Yu B."/>
        </authorList>
    </citation>
    <scope>NUCLEOTIDE SEQUENCE</scope>
    <source>
        <strain evidence="1">NM09_H32</strain>
    </source>
</reference>
<evidence type="ECO:0000313" key="2">
    <source>
        <dbReference type="Proteomes" id="UP000308836"/>
    </source>
</evidence>
<organism evidence="1 2">
    <name type="scientific">Dubosiella muris</name>
    <dbReference type="NCBI Taxonomy" id="3038133"/>
    <lineage>
        <taxon>Bacteria</taxon>
        <taxon>Bacillati</taxon>
        <taxon>Bacillota</taxon>
        <taxon>Erysipelotrichia</taxon>
        <taxon>Erysipelotrichales</taxon>
        <taxon>Erysipelotrichaceae</taxon>
        <taxon>Dubosiella</taxon>
    </lineage>
</organism>